<dbReference type="AlphaFoldDB" id="A0A1M5YNC2"/>
<dbReference type="Gene3D" id="3.40.50.2000">
    <property type="entry name" value="Glycogen Phosphorylase B"/>
    <property type="match status" value="2"/>
</dbReference>
<dbReference type="InterPro" id="IPR001296">
    <property type="entry name" value="Glyco_trans_1"/>
</dbReference>
<dbReference type="PANTHER" id="PTHR45947">
    <property type="entry name" value="SULFOQUINOVOSYL TRANSFERASE SQD2"/>
    <property type="match status" value="1"/>
</dbReference>
<dbReference type="SUPFAM" id="SSF53756">
    <property type="entry name" value="UDP-Glycosyltransferase/glycogen phosphorylase"/>
    <property type="match status" value="1"/>
</dbReference>
<name>A0A1M5YNC2_9BACT</name>
<keyword evidence="3" id="KW-1185">Reference proteome</keyword>
<dbReference type="OrthoDB" id="9767517at2"/>
<evidence type="ECO:0000313" key="3">
    <source>
        <dbReference type="Proteomes" id="UP000184139"/>
    </source>
</evidence>
<dbReference type="EMBL" id="FQXS01000045">
    <property type="protein sequence ID" value="SHI13577.1"/>
    <property type="molecule type" value="Genomic_DNA"/>
</dbReference>
<evidence type="ECO:0000313" key="2">
    <source>
        <dbReference type="EMBL" id="SHI13577.1"/>
    </source>
</evidence>
<organism evidence="2 3">
    <name type="scientific">Desulfofustis glycolicus DSM 9705</name>
    <dbReference type="NCBI Taxonomy" id="1121409"/>
    <lineage>
        <taxon>Bacteria</taxon>
        <taxon>Pseudomonadati</taxon>
        <taxon>Thermodesulfobacteriota</taxon>
        <taxon>Desulfobulbia</taxon>
        <taxon>Desulfobulbales</taxon>
        <taxon>Desulfocapsaceae</taxon>
        <taxon>Desulfofustis</taxon>
    </lineage>
</organism>
<accession>A0A1M5YNC2</accession>
<keyword evidence="2" id="KW-0808">Transferase</keyword>
<dbReference type="GO" id="GO:0016757">
    <property type="term" value="F:glycosyltransferase activity"/>
    <property type="evidence" value="ECO:0007669"/>
    <property type="project" value="InterPro"/>
</dbReference>
<feature type="domain" description="Glycosyl transferase family 1" evidence="1">
    <location>
        <begin position="195"/>
        <end position="335"/>
    </location>
</feature>
<evidence type="ECO:0000259" key="1">
    <source>
        <dbReference type="Pfam" id="PF00534"/>
    </source>
</evidence>
<sequence length="396" mass="44687">MRIAIFIHRIGSYHLARLNALSKICDLYVVEYSAVDNTYQWDIIEEKNNLNLITLFTDSDIHNKSKYVIEKALKNALLQIAPDVVALPGWYGFHVLVSLSLSSLYGIPAVVMSDSTNHDHPRVWWKEWIKKNILHFYSSALVGGTPHKLYMLKLGMTEKSIFTGYDTVDNEYFTVGAHSARSRVSTLRKEYRLPVNYFLSSNRFIPQKNLFFLIEAYGRYRHLAGNGAWKLVILGDGELRKKLENLVNTLNLSADVLFPGFIQYKNLPNYYGLAKAYVQASTKETWGLVINEAMASGLPVLVSDRCGCATDLVHDGINGYKFDPSDRDALVSHLFAMSTGKYDTKTLGKASEEIIKNWSTELFADSLLKAAAVAINAPKKRVHILPRCVLSLLLRV</sequence>
<dbReference type="InterPro" id="IPR050194">
    <property type="entry name" value="Glycosyltransferase_grp1"/>
</dbReference>
<dbReference type="Proteomes" id="UP000184139">
    <property type="component" value="Unassembled WGS sequence"/>
</dbReference>
<dbReference type="RefSeq" id="WP_073379257.1">
    <property type="nucleotide sequence ID" value="NZ_FQXS01000045.1"/>
</dbReference>
<dbReference type="STRING" id="1121409.SAMN02745124_04263"/>
<proteinExistence type="predicted"/>
<protein>
    <submittedName>
        <fullName evidence="2">Glycosyltransferase involved in cell wall bisynthesis</fullName>
    </submittedName>
</protein>
<dbReference type="Pfam" id="PF00534">
    <property type="entry name" value="Glycos_transf_1"/>
    <property type="match status" value="1"/>
</dbReference>
<dbReference type="PANTHER" id="PTHR45947:SF3">
    <property type="entry name" value="SULFOQUINOVOSYL TRANSFERASE SQD2"/>
    <property type="match status" value="1"/>
</dbReference>
<gene>
    <name evidence="2" type="ORF">SAMN02745124_04263</name>
</gene>
<reference evidence="2 3" key="1">
    <citation type="submission" date="2016-11" db="EMBL/GenBank/DDBJ databases">
        <authorList>
            <person name="Jaros S."/>
            <person name="Januszkiewicz K."/>
            <person name="Wedrychowicz H."/>
        </authorList>
    </citation>
    <scope>NUCLEOTIDE SEQUENCE [LARGE SCALE GENOMIC DNA]</scope>
    <source>
        <strain evidence="2 3">DSM 9705</strain>
    </source>
</reference>